<dbReference type="GO" id="GO:0046872">
    <property type="term" value="F:metal ion binding"/>
    <property type="evidence" value="ECO:0007669"/>
    <property type="project" value="UniProtKB-UniRule"/>
</dbReference>
<dbReference type="InterPro" id="IPR036400">
    <property type="entry name" value="Cyt_B5-like_heme/steroid_sf"/>
</dbReference>
<accession>A0A7R8URV5</accession>
<sequence length="431" mass="50447">MTWKSSQISNKFPTYRNSAFITTHSWLEGKRKDDNAEGLWRVYDSIYDLTDFINRHPGGPDWLRLTKGTDITELFEAHHLTNAPERMLAKYKVRDAKEPRNITLSLEEDGFYRTLKSRVKEQLKTIDCKKYSTRSDLIHSSILALSFIFSMASSLYGSKLLAIVAGLFVNWTVIIAHNYFHRKDNWRMYTFNLTLMNYKDWRISHVLSHHMFPNSYHDLELSTLEPFFCWVPNPYIKNFIQRYISWIYFPFVYSVMTIMQYIKRTIYSIAKGVNIIELDDLLPFTIPLAMYVANSSCVFKILQLWLITLLSAGFSFGIIGLNAAHHHPEIVHEGDTMRNNRDWGLYQIDTIIDRGDLKGSQLLVLTHFGDHTLHHLFPTLDHGILPHLYPVLYQTIEDYEGEMRECSWLHHIIGQLKQLARITPNPNPPKK</sequence>
<feature type="transmembrane region" description="Helical" evidence="6">
    <location>
        <begin position="243"/>
        <end position="262"/>
    </location>
</feature>
<feature type="transmembrane region" description="Helical" evidence="6">
    <location>
        <begin position="162"/>
        <end position="180"/>
    </location>
</feature>
<keyword evidence="6" id="KW-1133">Transmembrane helix</keyword>
<evidence type="ECO:0000256" key="4">
    <source>
        <dbReference type="ARBA" id="ARBA00055674"/>
    </source>
</evidence>
<dbReference type="SUPFAM" id="SSF55856">
    <property type="entry name" value="Cytochrome b5-like heme/steroid binding domain"/>
    <property type="match status" value="1"/>
</dbReference>
<organism evidence="8 9">
    <name type="scientific">Hermetia illucens</name>
    <name type="common">Black soldier fly</name>
    <dbReference type="NCBI Taxonomy" id="343691"/>
    <lineage>
        <taxon>Eukaryota</taxon>
        <taxon>Metazoa</taxon>
        <taxon>Ecdysozoa</taxon>
        <taxon>Arthropoda</taxon>
        <taxon>Hexapoda</taxon>
        <taxon>Insecta</taxon>
        <taxon>Pterygota</taxon>
        <taxon>Neoptera</taxon>
        <taxon>Endopterygota</taxon>
        <taxon>Diptera</taxon>
        <taxon>Brachycera</taxon>
        <taxon>Stratiomyomorpha</taxon>
        <taxon>Stratiomyidae</taxon>
        <taxon>Hermetiinae</taxon>
        <taxon>Hermetia</taxon>
    </lineage>
</organism>
<evidence type="ECO:0000313" key="8">
    <source>
        <dbReference type="EMBL" id="CAD7085893.1"/>
    </source>
</evidence>
<dbReference type="EMBL" id="LR899011">
    <property type="protein sequence ID" value="CAD7085893.1"/>
    <property type="molecule type" value="Genomic_DNA"/>
</dbReference>
<dbReference type="GO" id="GO:0020037">
    <property type="term" value="F:heme binding"/>
    <property type="evidence" value="ECO:0007669"/>
    <property type="project" value="UniProtKB-UniRule"/>
</dbReference>
<evidence type="ECO:0000259" key="7">
    <source>
        <dbReference type="PROSITE" id="PS50255"/>
    </source>
</evidence>
<comment type="caution">
    <text evidence="6">Lacks conserved residue(s) required for the propagation of feature annotation.</text>
</comment>
<keyword evidence="1 6" id="KW-0349">Heme</keyword>
<protein>
    <recommendedName>
        <fullName evidence="5">Cytochrome b5-related protein</fullName>
    </recommendedName>
</protein>
<dbReference type="PROSITE" id="PS00191">
    <property type="entry name" value="CYTOCHROME_B5_1"/>
    <property type="match status" value="1"/>
</dbReference>
<dbReference type="FunCoup" id="A0A7R8URV5">
    <property type="interactions" value="512"/>
</dbReference>
<keyword evidence="6" id="KW-0472">Membrane</keyword>
<gene>
    <name evidence="8" type="ORF">HERILL_LOCUS8708</name>
</gene>
<evidence type="ECO:0000256" key="5">
    <source>
        <dbReference type="ARBA" id="ARBA00073492"/>
    </source>
</evidence>
<comment type="similarity">
    <text evidence="6">Belongs to the cytochrome b5 family.</text>
</comment>
<keyword evidence="9" id="KW-1185">Reference proteome</keyword>
<dbReference type="SMART" id="SM01117">
    <property type="entry name" value="Cyt-b5"/>
    <property type="match status" value="1"/>
</dbReference>
<name>A0A7R8URV5_HERIL</name>
<evidence type="ECO:0000256" key="3">
    <source>
        <dbReference type="ARBA" id="ARBA00023004"/>
    </source>
</evidence>
<dbReference type="Pfam" id="PF00173">
    <property type="entry name" value="Cyt-b5"/>
    <property type="match status" value="1"/>
</dbReference>
<dbReference type="Gene3D" id="3.10.120.10">
    <property type="entry name" value="Cytochrome b5-like heme/steroid binding domain"/>
    <property type="match status" value="1"/>
</dbReference>
<keyword evidence="3 6" id="KW-0408">Iron</keyword>
<keyword evidence="2 6" id="KW-0479">Metal-binding</keyword>
<dbReference type="FunFam" id="3.10.120.10:FF:000020">
    <property type="entry name" value="Cytochrome b5-related protein"/>
    <property type="match status" value="1"/>
</dbReference>
<dbReference type="PANTHER" id="PTHR16740">
    <property type="entry name" value="CYTOCHROME B5-RELATED PROTEIN-RELATED"/>
    <property type="match status" value="1"/>
</dbReference>
<dbReference type="Proteomes" id="UP000594454">
    <property type="component" value="Chromosome 3"/>
</dbReference>
<keyword evidence="6" id="KW-0812">Transmembrane</keyword>
<dbReference type="PROSITE" id="PS50255">
    <property type="entry name" value="CYTOCHROME_B5_2"/>
    <property type="match status" value="1"/>
</dbReference>
<feature type="domain" description="Cytochrome b5 heme-binding" evidence="7">
    <location>
        <begin position="13"/>
        <end position="97"/>
    </location>
</feature>
<feature type="transmembrane region" description="Helical" evidence="6">
    <location>
        <begin position="304"/>
        <end position="324"/>
    </location>
</feature>
<dbReference type="OrthoDB" id="260519at2759"/>
<proteinExistence type="inferred from homology"/>
<evidence type="ECO:0000256" key="6">
    <source>
        <dbReference type="RuleBase" id="RU362121"/>
    </source>
</evidence>
<comment type="function">
    <text evidence="4">May play a role in muscle cell metabolism.</text>
</comment>
<evidence type="ECO:0000256" key="2">
    <source>
        <dbReference type="ARBA" id="ARBA00022723"/>
    </source>
</evidence>
<dbReference type="InterPro" id="IPR005804">
    <property type="entry name" value="FA_desaturase_dom"/>
</dbReference>
<dbReference type="AlphaFoldDB" id="A0A7R8URV5"/>
<evidence type="ECO:0000256" key="1">
    <source>
        <dbReference type="ARBA" id="ARBA00022617"/>
    </source>
</evidence>
<dbReference type="PANTHER" id="PTHR16740:SF1">
    <property type="entry name" value="CYTOCHROME B5-RELATED PROTEIN-RELATED"/>
    <property type="match status" value="1"/>
</dbReference>
<dbReference type="InterPro" id="IPR001199">
    <property type="entry name" value="Cyt_B5-like_heme/steroid-bd"/>
</dbReference>
<dbReference type="InterPro" id="IPR053100">
    <property type="entry name" value="Cytochrome_b5-related"/>
</dbReference>
<reference evidence="8 9" key="1">
    <citation type="submission" date="2020-11" db="EMBL/GenBank/DDBJ databases">
        <authorList>
            <person name="Wallbank WR R."/>
            <person name="Pardo Diaz C."/>
            <person name="Kozak K."/>
            <person name="Martin S."/>
            <person name="Jiggins C."/>
            <person name="Moest M."/>
            <person name="Warren A I."/>
            <person name="Generalovic N T."/>
            <person name="Byers J.R.P. K."/>
            <person name="Montejo-Kovacevich G."/>
            <person name="Yen C E."/>
        </authorList>
    </citation>
    <scope>NUCLEOTIDE SEQUENCE [LARGE SCALE GENOMIC DNA]</scope>
</reference>
<dbReference type="GO" id="GO:0006629">
    <property type="term" value="P:lipid metabolic process"/>
    <property type="evidence" value="ECO:0007669"/>
    <property type="project" value="InterPro"/>
</dbReference>
<dbReference type="InterPro" id="IPR018506">
    <property type="entry name" value="Cyt_B5_heme-BS"/>
</dbReference>
<evidence type="ECO:0000313" key="9">
    <source>
        <dbReference type="Proteomes" id="UP000594454"/>
    </source>
</evidence>
<dbReference type="Pfam" id="PF00487">
    <property type="entry name" value="FA_desaturase"/>
    <property type="match status" value="1"/>
</dbReference>
<feature type="transmembrane region" description="Helical" evidence="6">
    <location>
        <begin position="137"/>
        <end position="156"/>
    </location>
</feature>
<dbReference type="OMA" id="LMNFAAW"/>
<dbReference type="InParanoid" id="A0A7R8URV5"/>